<feature type="compositionally biased region" description="Basic and acidic residues" evidence="2">
    <location>
        <begin position="613"/>
        <end position="625"/>
    </location>
</feature>
<feature type="coiled-coil region" evidence="1">
    <location>
        <begin position="366"/>
        <end position="396"/>
    </location>
</feature>
<name>A0A7H8QU81_TALRU</name>
<evidence type="ECO:0000313" key="3">
    <source>
        <dbReference type="EMBL" id="QKX57356.1"/>
    </source>
</evidence>
<feature type="compositionally biased region" description="Basic and acidic residues" evidence="2">
    <location>
        <begin position="880"/>
        <end position="891"/>
    </location>
</feature>
<feature type="compositionally biased region" description="Polar residues" evidence="2">
    <location>
        <begin position="282"/>
        <end position="291"/>
    </location>
</feature>
<evidence type="ECO:0000256" key="1">
    <source>
        <dbReference type="SAM" id="Coils"/>
    </source>
</evidence>
<feature type="region of interest" description="Disordered" evidence="2">
    <location>
        <begin position="1"/>
        <end position="88"/>
    </location>
</feature>
<keyword evidence="4" id="KW-1185">Reference proteome</keyword>
<feature type="compositionally biased region" description="Low complexity" evidence="2">
    <location>
        <begin position="691"/>
        <end position="702"/>
    </location>
</feature>
<dbReference type="RefSeq" id="XP_035343534.1">
    <property type="nucleotide sequence ID" value="XM_035487641.1"/>
</dbReference>
<reference evidence="4" key="1">
    <citation type="submission" date="2020-06" db="EMBL/GenBank/DDBJ databases">
        <title>A chromosome-scale genome assembly of Talaromyces rugulosus W13939.</title>
        <authorList>
            <person name="Wang B."/>
            <person name="Guo L."/>
            <person name="Ye K."/>
            <person name="Wang L."/>
        </authorList>
    </citation>
    <scope>NUCLEOTIDE SEQUENCE [LARGE SCALE GENOMIC DNA]</scope>
    <source>
        <strain evidence="4">W13939</strain>
    </source>
</reference>
<dbReference type="KEGG" id="trg:TRUGW13939_04468"/>
<feature type="compositionally biased region" description="Low complexity" evidence="2">
    <location>
        <begin position="567"/>
        <end position="594"/>
    </location>
</feature>
<evidence type="ECO:0000256" key="2">
    <source>
        <dbReference type="SAM" id="MobiDB-lite"/>
    </source>
</evidence>
<feature type="region of interest" description="Disordered" evidence="2">
    <location>
        <begin position="504"/>
        <end position="535"/>
    </location>
</feature>
<feature type="region of interest" description="Disordered" evidence="2">
    <location>
        <begin position="252"/>
        <end position="361"/>
    </location>
</feature>
<feature type="compositionally biased region" description="Low complexity" evidence="2">
    <location>
        <begin position="26"/>
        <end position="35"/>
    </location>
</feature>
<evidence type="ECO:0000313" key="4">
    <source>
        <dbReference type="Proteomes" id="UP000509510"/>
    </source>
</evidence>
<sequence length="1038" mass="113732">MPRTRSQAGVSPLVSLDAPRRTRKVASSSTTASSTQEGMATKLKRARKPKAATAASPDEPVDERRSIMQKSENPNPTPCPKEPKGKASLSKDFTLATNMDEDADDETFSTSNYSASPLNRHTFKRTLATFKNALKKPSGSLRHRFSNLRRSSLLNNDSNEKMVTFGSTPNTQYSLSENQILDAAAEILLDRMESDTFDQTSPASSSLRCPCCQESLACPQGHDLKSWIPKELNQSLNALLTTIFAEGVCASSEVKEESLRNEQRRRAHERQRSQEKPDSSETAKVNGQNPPEATPKPKSKKRARSHDEDKVGPDGEPASQRPRLAPKPTPYKRRTTTPRQKLTNAQIRQRANDWEKGNRPPSIFRLDEAIAQHEAEEKEEAAARKAAQEAAETERLEMFSRAAMERHAVLGQVPGNMGNSLEIPIYSDLDQNVDTVDTPRMPEAPEAHTTPGSSAWGFQVRNLFSSVGHSMGRFVPRFRTVTDQAVPFAAGGGATPAAINRAVAGDESSTSVNPDVISTAEGESAGDDHDDMDLTYSLFPPKLKLPSTPAPLGQYEASTVAAEPVDTATSLQSSAQSSTNSTKTPTKSATASTPHEPPATQSNHLAEVSGNEQHGKAHDEPDISPKKRKRVRPPSPDVIPNPVGSSYGLDLDYFMYSSEDEDETEQPEPSLAASKPPEKRVRIESPPRPTTTPKAPAPTAVRTETEVASPYIAPGWNRPTTTVYNGSLFQGRTPTNAYTQEMPQPREGWPHLMNSPRVFHPQPSTGSLLEIREDHRRKQLFRAMENPWINGTLGKPKTPQFAPTPSRTAPFTSLRPSIPQQAASSNAHPSTNMFAQPSRIAPQPPSITPFQPSAAPLPLQPSAAISFQPSAITLEASTVPREDPMQSKNEPEANGVSPLENAEPLPQNIDATKKHKPKSPSKLRNPTRFSSSPAESPARESEQHNEGGLRQVFGEDEAGQQAYDLFQSCPSGDLSKFSWPKFATVPNDEIQQMVNATNYTNGHEEEIRETFHQSFKNFQKELDEGLVDTDELLEDLPI</sequence>
<feature type="compositionally biased region" description="Polar residues" evidence="2">
    <location>
        <begin position="801"/>
        <end position="835"/>
    </location>
</feature>
<dbReference type="OrthoDB" id="5394108at2759"/>
<keyword evidence="1" id="KW-0175">Coiled coil</keyword>
<feature type="compositionally biased region" description="Acidic residues" evidence="2">
    <location>
        <begin position="524"/>
        <end position="533"/>
    </location>
</feature>
<feature type="region of interest" description="Disordered" evidence="2">
    <location>
        <begin position="879"/>
        <end position="946"/>
    </location>
</feature>
<organism evidence="3 4">
    <name type="scientific">Talaromyces rugulosus</name>
    <name type="common">Penicillium rugulosum</name>
    <dbReference type="NCBI Taxonomy" id="121627"/>
    <lineage>
        <taxon>Eukaryota</taxon>
        <taxon>Fungi</taxon>
        <taxon>Dikarya</taxon>
        <taxon>Ascomycota</taxon>
        <taxon>Pezizomycotina</taxon>
        <taxon>Eurotiomycetes</taxon>
        <taxon>Eurotiomycetidae</taxon>
        <taxon>Eurotiales</taxon>
        <taxon>Trichocomaceae</taxon>
        <taxon>Talaromyces</taxon>
        <taxon>Talaromyces sect. Islandici</taxon>
    </lineage>
</organism>
<dbReference type="Proteomes" id="UP000509510">
    <property type="component" value="Chromosome II"/>
</dbReference>
<feature type="region of interest" description="Disordered" evidence="2">
    <location>
        <begin position="564"/>
        <end position="706"/>
    </location>
</feature>
<feature type="compositionally biased region" description="Basic and acidic residues" evidence="2">
    <location>
        <begin position="937"/>
        <end position="946"/>
    </location>
</feature>
<dbReference type="EMBL" id="CP055899">
    <property type="protein sequence ID" value="QKX57356.1"/>
    <property type="molecule type" value="Genomic_DNA"/>
</dbReference>
<feature type="compositionally biased region" description="Basic and acidic residues" evidence="2">
    <location>
        <begin position="676"/>
        <end position="685"/>
    </location>
</feature>
<gene>
    <name evidence="3" type="ORF">TRUGW13939_04468</name>
</gene>
<accession>A0A7H8QU81</accession>
<protein>
    <submittedName>
        <fullName evidence="3">Uncharacterized protein</fullName>
    </submittedName>
</protein>
<feature type="compositionally biased region" description="Basic and acidic residues" evidence="2">
    <location>
        <begin position="253"/>
        <end position="281"/>
    </location>
</feature>
<dbReference type="AlphaFoldDB" id="A0A7H8QU81"/>
<feature type="region of interest" description="Disordered" evidence="2">
    <location>
        <begin position="788"/>
        <end position="855"/>
    </location>
</feature>
<dbReference type="GeneID" id="55991969"/>
<proteinExistence type="predicted"/>